<gene>
    <name evidence="25" type="ORF">IAC74_01900</name>
</gene>
<evidence type="ECO:0000256" key="6">
    <source>
        <dbReference type="ARBA" id="ARBA00012487"/>
    </source>
</evidence>
<keyword evidence="17" id="KW-1208">Phospholipid metabolism</keyword>
<keyword evidence="13 24" id="KW-1133">Transmembrane helix</keyword>
<dbReference type="PANTHER" id="PTHR46382">
    <property type="entry name" value="PHOSPHATIDATE CYTIDYLYLTRANSFERASE"/>
    <property type="match status" value="1"/>
</dbReference>
<evidence type="ECO:0000256" key="3">
    <source>
        <dbReference type="ARBA" id="ARBA00005119"/>
    </source>
</evidence>
<reference evidence="25" key="2">
    <citation type="journal article" date="2021" name="PeerJ">
        <title>Extensive microbial diversity within the chicken gut microbiome revealed by metagenomics and culture.</title>
        <authorList>
            <person name="Gilroy R."/>
            <person name="Ravi A."/>
            <person name="Getino M."/>
            <person name="Pursley I."/>
            <person name="Horton D.L."/>
            <person name="Alikhan N.F."/>
            <person name="Baker D."/>
            <person name="Gharbi K."/>
            <person name="Hall N."/>
            <person name="Watson M."/>
            <person name="Adriaenssens E.M."/>
            <person name="Foster-Nyarko E."/>
            <person name="Jarju S."/>
            <person name="Secka A."/>
            <person name="Antonio M."/>
            <person name="Oren A."/>
            <person name="Chaudhuri R.R."/>
            <person name="La Ragione R."/>
            <person name="Hildebrand F."/>
            <person name="Pallen M.J."/>
        </authorList>
    </citation>
    <scope>NUCLEOTIDE SEQUENCE</scope>
    <source>
        <strain evidence="25">4920</strain>
    </source>
</reference>
<comment type="pathway">
    <text evidence="4">Lipid metabolism.</text>
</comment>
<evidence type="ECO:0000313" key="25">
    <source>
        <dbReference type="EMBL" id="HIV02300.1"/>
    </source>
</evidence>
<dbReference type="EMBL" id="DVOF01000057">
    <property type="protein sequence ID" value="HIV02300.1"/>
    <property type="molecule type" value="Genomic_DNA"/>
</dbReference>
<keyword evidence="8" id="KW-1003">Cell membrane</keyword>
<feature type="transmembrane region" description="Helical" evidence="24">
    <location>
        <begin position="134"/>
        <end position="154"/>
    </location>
</feature>
<dbReference type="Proteomes" id="UP000886743">
    <property type="component" value="Unassembled WGS sequence"/>
</dbReference>
<feature type="transmembrane region" description="Helical" evidence="24">
    <location>
        <begin position="53"/>
        <end position="72"/>
    </location>
</feature>
<evidence type="ECO:0000256" key="20">
    <source>
        <dbReference type="ARBA" id="ARBA00032253"/>
    </source>
</evidence>
<feature type="transmembrane region" description="Helical" evidence="24">
    <location>
        <begin position="5"/>
        <end position="22"/>
    </location>
</feature>
<keyword evidence="10" id="KW-0808">Transferase</keyword>
<evidence type="ECO:0000256" key="18">
    <source>
        <dbReference type="ARBA" id="ARBA00029893"/>
    </source>
</evidence>
<keyword evidence="9" id="KW-0444">Lipid biosynthesis</keyword>
<dbReference type="PANTHER" id="PTHR46382:SF1">
    <property type="entry name" value="PHOSPHATIDATE CYTIDYLYLTRANSFERASE"/>
    <property type="match status" value="1"/>
</dbReference>
<dbReference type="AlphaFoldDB" id="A0A9D1NG74"/>
<evidence type="ECO:0000256" key="21">
    <source>
        <dbReference type="ARBA" id="ARBA00032396"/>
    </source>
</evidence>
<evidence type="ECO:0000256" key="5">
    <source>
        <dbReference type="ARBA" id="ARBA00010185"/>
    </source>
</evidence>
<keyword evidence="14" id="KW-0443">Lipid metabolism</keyword>
<evidence type="ECO:0000256" key="8">
    <source>
        <dbReference type="ARBA" id="ARBA00022475"/>
    </source>
</evidence>
<evidence type="ECO:0000256" key="17">
    <source>
        <dbReference type="ARBA" id="ARBA00023264"/>
    </source>
</evidence>
<evidence type="ECO:0000256" key="23">
    <source>
        <dbReference type="ARBA" id="ARBA00033406"/>
    </source>
</evidence>
<comment type="caution">
    <text evidence="25">The sequence shown here is derived from an EMBL/GenBank/DDBJ whole genome shotgun (WGS) entry which is preliminary data.</text>
</comment>
<comment type="pathway">
    <text evidence="3">Phospholipid metabolism; CDP-diacylglycerol biosynthesis; CDP-diacylglycerol from sn-glycerol 3-phosphate: step 3/3.</text>
</comment>
<organism evidence="25 26">
    <name type="scientific">Candidatus Aphodoplasma excrementigallinarum</name>
    <dbReference type="NCBI Taxonomy" id="2840673"/>
    <lineage>
        <taxon>Bacteria</taxon>
        <taxon>Bacillati</taxon>
        <taxon>Bacillota</taxon>
        <taxon>Clostridia</taxon>
        <taxon>Eubacteriales</taxon>
        <taxon>Candidatus Aphodoplasma</taxon>
    </lineage>
</organism>
<evidence type="ECO:0000256" key="11">
    <source>
        <dbReference type="ARBA" id="ARBA00022692"/>
    </source>
</evidence>
<evidence type="ECO:0000256" key="4">
    <source>
        <dbReference type="ARBA" id="ARBA00005189"/>
    </source>
</evidence>
<feature type="transmembrane region" description="Helical" evidence="24">
    <location>
        <begin position="78"/>
        <end position="95"/>
    </location>
</feature>
<protein>
    <recommendedName>
        <fullName evidence="7">Phosphatidate cytidylyltransferase</fullName>
        <ecNumber evidence="6">2.7.7.41</ecNumber>
    </recommendedName>
    <alternativeName>
        <fullName evidence="20">CDP-DAG synthase</fullName>
    </alternativeName>
    <alternativeName>
        <fullName evidence="22">CDP-DG synthase</fullName>
    </alternativeName>
    <alternativeName>
        <fullName evidence="18">CDP-diacylglycerol synthase</fullName>
    </alternativeName>
    <alternativeName>
        <fullName evidence="21">CDP-diglyceride pyrophosphorylase</fullName>
    </alternativeName>
    <alternativeName>
        <fullName evidence="23">CDP-diglyceride synthase</fullName>
    </alternativeName>
    <alternativeName>
        <fullName evidence="19">CTP:phosphatidate cytidylyltransferase</fullName>
    </alternativeName>
</protein>
<evidence type="ECO:0000256" key="15">
    <source>
        <dbReference type="ARBA" id="ARBA00023136"/>
    </source>
</evidence>
<evidence type="ECO:0000256" key="13">
    <source>
        <dbReference type="ARBA" id="ARBA00022989"/>
    </source>
</evidence>
<name>A0A9D1NG74_9FIRM</name>
<feature type="transmembrane region" description="Helical" evidence="24">
    <location>
        <begin position="203"/>
        <end position="227"/>
    </location>
</feature>
<evidence type="ECO:0000256" key="9">
    <source>
        <dbReference type="ARBA" id="ARBA00022516"/>
    </source>
</evidence>
<keyword evidence="16" id="KW-0594">Phospholipid biosynthesis</keyword>
<dbReference type="GO" id="GO:0005886">
    <property type="term" value="C:plasma membrane"/>
    <property type="evidence" value="ECO:0007669"/>
    <property type="project" value="UniProtKB-SubCell"/>
</dbReference>
<accession>A0A9D1NG74</accession>
<evidence type="ECO:0000256" key="10">
    <source>
        <dbReference type="ARBA" id="ARBA00022679"/>
    </source>
</evidence>
<dbReference type="GO" id="GO:0004605">
    <property type="term" value="F:phosphatidate cytidylyltransferase activity"/>
    <property type="evidence" value="ECO:0007669"/>
    <property type="project" value="UniProtKB-EC"/>
</dbReference>
<evidence type="ECO:0000256" key="24">
    <source>
        <dbReference type="SAM" id="Phobius"/>
    </source>
</evidence>
<keyword evidence="11 24" id="KW-0812">Transmembrane</keyword>
<evidence type="ECO:0000256" key="7">
    <source>
        <dbReference type="ARBA" id="ARBA00019373"/>
    </source>
</evidence>
<dbReference type="Pfam" id="PF01148">
    <property type="entry name" value="CTP_transf_1"/>
    <property type="match status" value="1"/>
</dbReference>
<comment type="catalytic activity">
    <reaction evidence="1">
        <text>a 1,2-diacyl-sn-glycero-3-phosphate + CTP + H(+) = a CDP-1,2-diacyl-sn-glycerol + diphosphate</text>
        <dbReference type="Rhea" id="RHEA:16229"/>
        <dbReference type="ChEBI" id="CHEBI:15378"/>
        <dbReference type="ChEBI" id="CHEBI:33019"/>
        <dbReference type="ChEBI" id="CHEBI:37563"/>
        <dbReference type="ChEBI" id="CHEBI:58332"/>
        <dbReference type="ChEBI" id="CHEBI:58608"/>
        <dbReference type="EC" id="2.7.7.41"/>
    </reaction>
</comment>
<evidence type="ECO:0000256" key="1">
    <source>
        <dbReference type="ARBA" id="ARBA00001698"/>
    </source>
</evidence>
<reference evidence="25" key="1">
    <citation type="submission" date="2020-10" db="EMBL/GenBank/DDBJ databases">
        <authorList>
            <person name="Gilroy R."/>
        </authorList>
    </citation>
    <scope>NUCLEOTIDE SEQUENCE</scope>
    <source>
        <strain evidence="25">4920</strain>
    </source>
</reference>
<evidence type="ECO:0000256" key="19">
    <source>
        <dbReference type="ARBA" id="ARBA00031825"/>
    </source>
</evidence>
<dbReference type="EC" id="2.7.7.41" evidence="6"/>
<evidence type="ECO:0000256" key="22">
    <source>
        <dbReference type="ARBA" id="ARBA00032743"/>
    </source>
</evidence>
<feature type="transmembrane region" description="Helical" evidence="24">
    <location>
        <begin position="102"/>
        <end position="122"/>
    </location>
</feature>
<keyword evidence="12 25" id="KW-0548">Nucleotidyltransferase</keyword>
<proteinExistence type="inferred from homology"/>
<evidence type="ECO:0000256" key="2">
    <source>
        <dbReference type="ARBA" id="ARBA00004651"/>
    </source>
</evidence>
<evidence type="ECO:0000256" key="14">
    <source>
        <dbReference type="ARBA" id="ARBA00023098"/>
    </source>
</evidence>
<evidence type="ECO:0000313" key="26">
    <source>
        <dbReference type="Proteomes" id="UP000886743"/>
    </source>
</evidence>
<sequence>MSKDITVRVVSAIIGLILFFIVTFANQLILDLVLGVLILFMLFEFFHAFKFGFLLSSVGLVGTAALLCVLSLGRYDFFVFALVAYIVLLGAISIFRHEKISFTDIAAVLFATVYVGFFPSFIARIRSLDENGLYYLFLIFICAWMTDTGAYFCGRFFGKHKLAPNISPKKTVEGAIGGIVCAVIGCIVLGVVAYYINDASPRYVALALVGVAGSCLAQLGDLFASLVKRTCGVKDFGNIMPGHGGALDRFDSVIMVSPFIYYVCLFLAEGGMTLL</sequence>
<feature type="transmembrane region" description="Helical" evidence="24">
    <location>
        <begin position="175"/>
        <end position="197"/>
    </location>
</feature>
<evidence type="ECO:0000256" key="16">
    <source>
        <dbReference type="ARBA" id="ARBA00023209"/>
    </source>
</evidence>
<dbReference type="GO" id="GO:0016024">
    <property type="term" value="P:CDP-diacylglycerol biosynthetic process"/>
    <property type="evidence" value="ECO:0007669"/>
    <property type="project" value="TreeGrafter"/>
</dbReference>
<comment type="subcellular location">
    <subcellularLocation>
        <location evidence="2">Cell membrane</location>
        <topology evidence="2">Multi-pass membrane protein</topology>
    </subcellularLocation>
</comment>
<feature type="transmembrane region" description="Helical" evidence="24">
    <location>
        <begin position="248"/>
        <end position="268"/>
    </location>
</feature>
<comment type="similarity">
    <text evidence="5">Belongs to the CDS family.</text>
</comment>
<evidence type="ECO:0000256" key="12">
    <source>
        <dbReference type="ARBA" id="ARBA00022695"/>
    </source>
</evidence>
<keyword evidence="15 24" id="KW-0472">Membrane</keyword>